<evidence type="ECO:0000313" key="2">
    <source>
        <dbReference type="Proteomes" id="UP000196138"/>
    </source>
</evidence>
<name>A0A1Y0ESG8_9BURK</name>
<dbReference type="EMBL" id="CP021455">
    <property type="protein sequence ID" value="ARU06526.1"/>
    <property type="molecule type" value="Genomic_DNA"/>
</dbReference>
<evidence type="ECO:0000313" key="1">
    <source>
        <dbReference type="EMBL" id="ARU06526.1"/>
    </source>
</evidence>
<proteinExistence type="predicted"/>
<accession>A0A1Y0ESG8</accession>
<dbReference type="KEGG" id="cser:CCO03_19340"/>
<dbReference type="Proteomes" id="UP000196138">
    <property type="component" value="Chromosome"/>
</dbReference>
<evidence type="ECO:0008006" key="3">
    <source>
        <dbReference type="Google" id="ProtNLM"/>
    </source>
</evidence>
<sequence length="153" mass="16052">MALPRAGVRAWVMALAGWLAVLQLVVPSLGLMHQVVHHVGEPVATTARGTVATAPDITATAFTQADASAEPAADPAPARTVAGHSALHLFDGHSAADCQLFDQMALGLAMLVTPWHWDAPPPVHHAHWTTQALLLRKSPALFFARGPPAAFLG</sequence>
<protein>
    <recommendedName>
        <fullName evidence="3">DUF2946 domain-containing protein</fullName>
    </recommendedName>
</protein>
<dbReference type="AlphaFoldDB" id="A0A1Y0ESG8"/>
<organism evidence="1 2">
    <name type="scientific">Comamonas serinivorans</name>
    <dbReference type="NCBI Taxonomy" id="1082851"/>
    <lineage>
        <taxon>Bacteria</taxon>
        <taxon>Pseudomonadati</taxon>
        <taxon>Pseudomonadota</taxon>
        <taxon>Betaproteobacteria</taxon>
        <taxon>Burkholderiales</taxon>
        <taxon>Comamonadaceae</taxon>
        <taxon>Comamonas</taxon>
    </lineage>
</organism>
<keyword evidence="2" id="KW-1185">Reference proteome</keyword>
<reference evidence="1 2" key="1">
    <citation type="submission" date="2017-05" db="EMBL/GenBank/DDBJ databases">
        <authorList>
            <person name="Song R."/>
            <person name="Chenine A.L."/>
            <person name="Ruprecht R.M."/>
        </authorList>
    </citation>
    <scope>NUCLEOTIDE SEQUENCE [LARGE SCALE GENOMIC DNA]</scope>
    <source>
        <strain evidence="1 2">DSM 26136</strain>
    </source>
</reference>
<gene>
    <name evidence="1" type="ORF">CCO03_19340</name>
</gene>